<feature type="domain" description="DUF6443" evidence="3">
    <location>
        <begin position="212"/>
        <end position="340"/>
    </location>
</feature>
<evidence type="ECO:0000313" key="4">
    <source>
        <dbReference type="EMBL" id="MBT1689138.1"/>
    </source>
</evidence>
<accession>A0AAP2GKK3</accession>
<feature type="chain" id="PRO_5043026737" description="DUF6443 domain-containing protein" evidence="2">
    <location>
        <begin position="19"/>
        <end position="455"/>
    </location>
</feature>
<dbReference type="Proteomes" id="UP001319180">
    <property type="component" value="Unassembled WGS sequence"/>
</dbReference>
<organism evidence="4 5">
    <name type="scientific">Dawidia soli</name>
    <dbReference type="NCBI Taxonomy" id="2782352"/>
    <lineage>
        <taxon>Bacteria</taxon>
        <taxon>Pseudomonadati</taxon>
        <taxon>Bacteroidota</taxon>
        <taxon>Cytophagia</taxon>
        <taxon>Cytophagales</taxon>
        <taxon>Chryseotaleaceae</taxon>
        <taxon>Dawidia</taxon>
    </lineage>
</organism>
<dbReference type="InterPro" id="IPR035986">
    <property type="entry name" value="PKD_dom_sf"/>
</dbReference>
<dbReference type="RefSeq" id="WP_254092363.1">
    <property type="nucleotide sequence ID" value="NZ_JAHESC010000036.1"/>
</dbReference>
<dbReference type="EMBL" id="JAHESC010000036">
    <property type="protein sequence ID" value="MBT1689138.1"/>
    <property type="molecule type" value="Genomic_DNA"/>
</dbReference>
<dbReference type="SUPFAM" id="SSF49299">
    <property type="entry name" value="PKD domain"/>
    <property type="match status" value="1"/>
</dbReference>
<dbReference type="Pfam" id="PF20041">
    <property type="entry name" value="DUF6443"/>
    <property type="match status" value="1"/>
</dbReference>
<reference evidence="4 5" key="1">
    <citation type="submission" date="2021-05" db="EMBL/GenBank/DDBJ databases">
        <title>A Polyphasic approach of four new species of the genus Ohtaekwangia: Ohtaekwangia histidinii sp. nov., Ohtaekwangia cretensis sp. nov., Ohtaekwangia indiensis sp. nov., Ohtaekwangia reichenbachii sp. nov. from diverse environment.</title>
        <authorList>
            <person name="Octaviana S."/>
        </authorList>
    </citation>
    <scope>NUCLEOTIDE SEQUENCE [LARGE SCALE GENOMIC DNA]</scope>
    <source>
        <strain evidence="4 5">PWU37</strain>
    </source>
</reference>
<feature type="signal peptide" evidence="2">
    <location>
        <begin position="1"/>
        <end position="18"/>
    </location>
</feature>
<dbReference type="Gene3D" id="2.60.40.10">
    <property type="entry name" value="Immunoglobulins"/>
    <property type="match status" value="1"/>
</dbReference>
<keyword evidence="2" id="KW-0732">Signal</keyword>
<dbReference type="InterPro" id="IPR045619">
    <property type="entry name" value="DUF6443"/>
</dbReference>
<gene>
    <name evidence="4" type="ORF">KK078_21405</name>
</gene>
<proteinExistence type="predicted"/>
<evidence type="ECO:0000313" key="5">
    <source>
        <dbReference type="Proteomes" id="UP001319180"/>
    </source>
</evidence>
<evidence type="ECO:0000256" key="1">
    <source>
        <dbReference type="SAM" id="MobiDB-lite"/>
    </source>
</evidence>
<evidence type="ECO:0000256" key="2">
    <source>
        <dbReference type="SAM" id="SignalP"/>
    </source>
</evidence>
<comment type="caution">
    <text evidence="4">The sequence shown here is derived from an EMBL/GenBank/DDBJ whole genome shotgun (WGS) entry which is preliminary data.</text>
</comment>
<sequence>MKIFTWLVCLMMPACLYAQNRVIIVGPLNPLGGRAPETYSGEFYLNDSEVGSPDSGLGTWTLTGVGTKVEENHLHCKIQWPVTGGTATLAYTHRNGGIPTMSANPITIIVKIPIQIQATNNGMLPLAGQVDLSASNNYAYQSYEWRKDDGTTVLSRSPIFTVREPGKYNLKVVLTDGTVVTVPPYTVTRIKLGNNYVLMQTLQTPEPGTGIPETLPNTQVQRQIEYYDGLGRPLQSVAMHASPDKTDIVTPRQYDAYDRESITYLPYASTEATGQYKSDAVNSVSGYMGSAQYSFYTQSSTTVARSTNPYAETIFRPAPTREVIKQGAPGEVWQPKPDQSQDKSTENFREVNDDNEVLYFQYDANNGELRWPNNSQLEYYAKNQLHATRTRDEDDNETIVYTDKEGKILLRRTQYEQTSDGTRHYTDTYYVYDDGGNLVYVLPPEAVRSLTRTNE</sequence>
<keyword evidence="5" id="KW-1185">Reference proteome</keyword>
<name>A0AAP2GKK3_9BACT</name>
<feature type="region of interest" description="Disordered" evidence="1">
    <location>
        <begin position="327"/>
        <end position="347"/>
    </location>
</feature>
<evidence type="ECO:0000259" key="3">
    <source>
        <dbReference type="Pfam" id="PF20041"/>
    </source>
</evidence>
<protein>
    <recommendedName>
        <fullName evidence="3">DUF6443 domain-containing protein</fullName>
    </recommendedName>
</protein>
<dbReference type="InterPro" id="IPR013783">
    <property type="entry name" value="Ig-like_fold"/>
</dbReference>
<dbReference type="AlphaFoldDB" id="A0AAP2GKK3"/>